<dbReference type="Pfam" id="PF20247">
    <property type="entry name" value="DUF6602"/>
    <property type="match status" value="1"/>
</dbReference>
<name>A0ABS6JST6_9BACI</name>
<protein>
    <recommendedName>
        <fullName evidence="1">DUF6602 domain-containing protein</fullName>
    </recommendedName>
</protein>
<reference evidence="2 3" key="1">
    <citation type="submission" date="2021-06" db="EMBL/GenBank/DDBJ databases">
        <title>Bacillus sp. RD4P76, an endophyte from a halophyte.</title>
        <authorList>
            <person name="Sun J.-Q."/>
        </authorList>
    </citation>
    <scope>NUCLEOTIDE SEQUENCE [LARGE SCALE GENOMIC DNA]</scope>
    <source>
        <strain evidence="2 3">JCM 17098</strain>
    </source>
</reference>
<keyword evidence="3" id="KW-1185">Reference proteome</keyword>
<feature type="domain" description="DUF6602" evidence="1">
    <location>
        <begin position="38"/>
        <end position="140"/>
    </location>
</feature>
<dbReference type="Proteomes" id="UP000790580">
    <property type="component" value="Unassembled WGS sequence"/>
</dbReference>
<evidence type="ECO:0000259" key="1">
    <source>
        <dbReference type="Pfam" id="PF20247"/>
    </source>
</evidence>
<organism evidence="2 3">
    <name type="scientific">Evansella alkalicola</name>
    <dbReference type="NCBI Taxonomy" id="745819"/>
    <lineage>
        <taxon>Bacteria</taxon>
        <taxon>Bacillati</taxon>
        <taxon>Bacillota</taxon>
        <taxon>Bacilli</taxon>
        <taxon>Bacillales</taxon>
        <taxon>Bacillaceae</taxon>
        <taxon>Evansella</taxon>
    </lineage>
</organism>
<gene>
    <name evidence="2" type="ORF">KS407_09245</name>
</gene>
<dbReference type="EMBL" id="JAHQCR010000039">
    <property type="protein sequence ID" value="MBU9721626.1"/>
    <property type="molecule type" value="Genomic_DNA"/>
</dbReference>
<dbReference type="CDD" id="cd21173">
    <property type="entry name" value="NucC-like"/>
    <property type="match status" value="1"/>
</dbReference>
<evidence type="ECO:0000313" key="3">
    <source>
        <dbReference type="Proteomes" id="UP000790580"/>
    </source>
</evidence>
<evidence type="ECO:0000313" key="2">
    <source>
        <dbReference type="EMBL" id="MBU9721626.1"/>
    </source>
</evidence>
<dbReference type="RefSeq" id="WP_088074357.1">
    <property type="nucleotide sequence ID" value="NZ_JAHQCR010000039.1"/>
</dbReference>
<comment type="caution">
    <text evidence="2">The sequence shown here is derived from an EMBL/GenBank/DDBJ whole genome shotgun (WGS) entry which is preliminary data.</text>
</comment>
<sequence length="374" mass="43545">MANSQFQYYIDEHAQNFKRAFESSKSLFKKHPDAMSFHNHEFGTYREELVRQYLRSFIPEFLDLSHGFIITPSDNNSPQCDVVVYDKGNSTLIQAGGLQRFFTVESAAAIGEVKSDLALGAEKNSLKSSLLKLANKVKSLREDVNLNSVVILKGNSHRKQTDFFYNRLLENAAVLKKLIGSLDEEKQENFKDILKEVDEKIKLFSKNTEEIKIELELEQDVEVKLERAIKDFNTMYKSYVAMRYNPQSYHFDHLATFLVCNKLNFGDTDEKNEKNKNSLIENIKNWYGTTEQYNWNNMVLSIEDGIILYRSKKGEFCPYPVWWGENTEMVFVPANEGNDHIKLFFYFMYQISSNATILCPEINEYITIPDMKYI</sequence>
<dbReference type="InterPro" id="IPR046537">
    <property type="entry name" value="DUF6602"/>
</dbReference>
<accession>A0ABS6JST6</accession>
<proteinExistence type="predicted"/>